<sequence length="247" mass="27395">MMLLHYNFPFGPVPESLFEGLLNQRRQMLNMGLDDSPTMLERGPQIFIADNVERATWRGRQGFYTKRYIENVRSGFNGASNIKIGSFDEVGVTKSFTFYDEYHGAPRFNIVAHGSPGGGRIWFDGIPYDAQKPIEIATAAKQERDFSSIRLLTCYGGEGGEESLAFKISQHMHTPVKAYKGKVLGSALRANPKDIQEKGAVKAATALERTAEGMTLGRVKIVKEIENGQFMANDEGSVLVGAEFFDL</sequence>
<dbReference type="RefSeq" id="WP_217676516.1">
    <property type="nucleotide sequence ID" value="NZ_JAHRVA010000001.1"/>
</dbReference>
<organism evidence="1 2">
    <name type="scientific">Falsochrobactrum tianjinense</name>
    <dbReference type="NCBI Taxonomy" id="2706015"/>
    <lineage>
        <taxon>Bacteria</taxon>
        <taxon>Pseudomonadati</taxon>
        <taxon>Pseudomonadota</taxon>
        <taxon>Alphaproteobacteria</taxon>
        <taxon>Hyphomicrobiales</taxon>
        <taxon>Brucellaceae</taxon>
        <taxon>Falsochrobactrum</taxon>
    </lineage>
</organism>
<keyword evidence="2" id="KW-1185">Reference proteome</keyword>
<dbReference type="AlphaFoldDB" id="A0A949PKD8"/>
<evidence type="ECO:0000313" key="1">
    <source>
        <dbReference type="EMBL" id="MBV2142538.1"/>
    </source>
</evidence>
<name>A0A949PKD8_9HYPH</name>
<reference evidence="1 2" key="1">
    <citation type="submission" date="2021-06" db="EMBL/GenBank/DDBJ databases">
        <title>Falsochrobactrum tianjin sp.nov., a new petroleum-degrading bacteria isolated from oily soils.</title>
        <authorList>
            <person name="Chen G."/>
            <person name="Chen H."/>
            <person name="Tian J."/>
            <person name="Qing J."/>
            <person name="Zhong L."/>
            <person name="Ma W."/>
            <person name="Song Y."/>
            <person name="Cui X."/>
            <person name="Yan B."/>
        </authorList>
    </citation>
    <scope>NUCLEOTIDE SEQUENCE [LARGE SCALE GENOMIC DNA]</scope>
    <source>
        <strain evidence="1 2">TDYN1</strain>
    </source>
</reference>
<evidence type="ECO:0000313" key="2">
    <source>
        <dbReference type="Proteomes" id="UP000752297"/>
    </source>
</evidence>
<proteinExistence type="predicted"/>
<dbReference type="EMBL" id="JAHRVA010000001">
    <property type="protein sequence ID" value="MBV2142538.1"/>
    <property type="molecule type" value="Genomic_DNA"/>
</dbReference>
<accession>A0A949PKD8</accession>
<gene>
    <name evidence="1" type="ORF">KUG47_03375</name>
</gene>
<protein>
    <submittedName>
        <fullName evidence="1">Uncharacterized protein</fullName>
    </submittedName>
</protein>
<comment type="caution">
    <text evidence="1">The sequence shown here is derived from an EMBL/GenBank/DDBJ whole genome shotgun (WGS) entry which is preliminary data.</text>
</comment>
<dbReference type="Proteomes" id="UP000752297">
    <property type="component" value="Unassembled WGS sequence"/>
</dbReference>